<dbReference type="Gene3D" id="3.20.20.190">
    <property type="entry name" value="Phosphatidylinositol (PI) phosphodiesterase"/>
    <property type="match status" value="1"/>
</dbReference>
<dbReference type="InterPro" id="IPR002048">
    <property type="entry name" value="EF_hand_dom"/>
</dbReference>
<dbReference type="GO" id="GO:0004435">
    <property type="term" value="F:phosphatidylinositol-4,5-bisphosphate phospholipase C activity"/>
    <property type="evidence" value="ECO:0000318"/>
    <property type="project" value="GO_Central"/>
</dbReference>
<dbReference type="SMART" id="SM00148">
    <property type="entry name" value="PLCXc"/>
    <property type="match status" value="1"/>
</dbReference>
<keyword evidence="2" id="KW-0442">Lipid degradation</keyword>
<feature type="domain" description="EF-hand" evidence="4">
    <location>
        <begin position="190"/>
        <end position="225"/>
    </location>
</feature>
<dbReference type="InterPro" id="IPR011992">
    <property type="entry name" value="EF-hand-dom_pair"/>
</dbReference>
<dbReference type="SUPFAM" id="SSF51695">
    <property type="entry name" value="PLC-like phosphodiesterases"/>
    <property type="match status" value="1"/>
</dbReference>
<keyword evidence="2" id="KW-0378">Hydrolase</keyword>
<dbReference type="PROSITE" id="PS50007">
    <property type="entry name" value="PIPLC_X_DOMAIN"/>
    <property type="match status" value="1"/>
</dbReference>
<dbReference type="InterPro" id="IPR056586">
    <property type="entry name" value="EF-hand_PLCG1"/>
</dbReference>
<dbReference type="GO" id="GO:0016042">
    <property type="term" value="P:lipid catabolic process"/>
    <property type="evidence" value="ECO:0007669"/>
    <property type="project" value="UniProtKB-KW"/>
</dbReference>
<dbReference type="PRINTS" id="PR00390">
    <property type="entry name" value="PHPHLIPASEC"/>
</dbReference>
<dbReference type="OrthoDB" id="269822at2759"/>
<dbReference type="HOGENOM" id="CLU_030679_0_0_1"/>
<dbReference type="PROSITE" id="PS50003">
    <property type="entry name" value="PH_DOMAIN"/>
    <property type="match status" value="1"/>
</dbReference>
<evidence type="ECO:0000256" key="1">
    <source>
        <dbReference type="ARBA" id="ARBA00023674"/>
    </source>
</evidence>
<keyword evidence="2" id="KW-0443">Lipid metabolism</keyword>
<dbReference type="CDD" id="cd08558">
    <property type="entry name" value="PI-PLCc_eukaryota"/>
    <property type="match status" value="1"/>
</dbReference>
<dbReference type="Pfam" id="PF23329">
    <property type="entry name" value="EF_HAND_1_PLCG"/>
    <property type="match status" value="1"/>
</dbReference>
<dbReference type="PANTHER" id="PTHR10336">
    <property type="entry name" value="PHOSPHOINOSITIDE-SPECIFIC PHOSPHOLIPASE C FAMILY PROTEIN"/>
    <property type="match status" value="1"/>
</dbReference>
<organism evidence="5 6">
    <name type="scientific">Daphnia pulex</name>
    <name type="common">Water flea</name>
    <dbReference type="NCBI Taxonomy" id="6669"/>
    <lineage>
        <taxon>Eukaryota</taxon>
        <taxon>Metazoa</taxon>
        <taxon>Ecdysozoa</taxon>
        <taxon>Arthropoda</taxon>
        <taxon>Crustacea</taxon>
        <taxon>Branchiopoda</taxon>
        <taxon>Diplostraca</taxon>
        <taxon>Cladocera</taxon>
        <taxon>Anomopoda</taxon>
        <taxon>Daphniidae</taxon>
        <taxon>Daphnia</taxon>
    </lineage>
</organism>
<dbReference type="STRING" id="6669.E9H5G9"/>
<accession>E9H5G9</accession>
<dbReference type="CDD" id="cd13362">
    <property type="entry name" value="PH_PLC_gamma"/>
    <property type="match status" value="1"/>
</dbReference>
<dbReference type="GO" id="GO:0032587">
    <property type="term" value="C:ruffle membrane"/>
    <property type="evidence" value="ECO:0000318"/>
    <property type="project" value="GO_Central"/>
</dbReference>
<dbReference type="Proteomes" id="UP000000305">
    <property type="component" value="Unassembled WGS sequence"/>
</dbReference>
<dbReference type="KEGG" id="dpx:DAPPUDRAFT_253811"/>
<keyword evidence="6" id="KW-1185">Reference proteome</keyword>
<dbReference type="OMA" id="ESIWQDM"/>
<dbReference type="SMART" id="SM00233">
    <property type="entry name" value="PH"/>
    <property type="match status" value="1"/>
</dbReference>
<dbReference type="Pfam" id="PF00388">
    <property type="entry name" value="PI-PLC-X"/>
    <property type="match status" value="1"/>
</dbReference>
<dbReference type="Gene3D" id="2.30.29.30">
    <property type="entry name" value="Pleckstrin-homology domain (PH domain)/Phosphotyrosine-binding domain (PTB)"/>
    <property type="match status" value="2"/>
</dbReference>
<dbReference type="EMBL" id="GL732594">
    <property type="protein sequence ID" value="EFX72956.1"/>
    <property type="molecule type" value="Genomic_DNA"/>
</dbReference>
<dbReference type="CDD" id="cd16201">
    <property type="entry name" value="EFh_PI-PLCgamma"/>
    <property type="match status" value="1"/>
</dbReference>
<dbReference type="GO" id="GO:0046488">
    <property type="term" value="P:phosphatidylinositol metabolic process"/>
    <property type="evidence" value="ECO:0000318"/>
    <property type="project" value="GO_Central"/>
</dbReference>
<evidence type="ECO:0000256" key="2">
    <source>
        <dbReference type="RuleBase" id="RU361133"/>
    </source>
</evidence>
<gene>
    <name evidence="5" type="ORF">DAPPUDRAFT_253811</name>
</gene>
<dbReference type="InterPro" id="IPR057061">
    <property type="entry name" value="PLCG_EF-hand_2"/>
</dbReference>
<comment type="catalytic activity">
    <reaction evidence="1">
        <text>a 1,2-diacyl-sn-glycero-3-phospho-(1D-myo-inositol-4,5-bisphosphate) + H2O = 1D-myo-inositol 1,4,5-trisphosphate + a 1,2-diacyl-sn-glycerol + H(+)</text>
        <dbReference type="Rhea" id="RHEA:33179"/>
        <dbReference type="ChEBI" id="CHEBI:15377"/>
        <dbReference type="ChEBI" id="CHEBI:15378"/>
        <dbReference type="ChEBI" id="CHEBI:17815"/>
        <dbReference type="ChEBI" id="CHEBI:58456"/>
        <dbReference type="ChEBI" id="CHEBI:203600"/>
        <dbReference type="EC" id="3.1.4.11"/>
    </reaction>
    <physiologicalReaction direction="left-to-right" evidence="1">
        <dbReference type="Rhea" id="RHEA:33180"/>
    </physiologicalReaction>
</comment>
<dbReference type="GO" id="GO:0051209">
    <property type="term" value="P:release of sequestered calcium ion into cytosol"/>
    <property type="evidence" value="ECO:0000318"/>
    <property type="project" value="GO_Central"/>
</dbReference>
<dbReference type="SUPFAM" id="SSF47473">
    <property type="entry name" value="EF-hand"/>
    <property type="match status" value="1"/>
</dbReference>
<dbReference type="InterPro" id="IPR017946">
    <property type="entry name" value="PLC-like_Pdiesterase_TIM-brl"/>
</dbReference>
<reference evidence="5 6" key="1">
    <citation type="journal article" date="2011" name="Science">
        <title>The ecoresponsive genome of Daphnia pulex.</title>
        <authorList>
            <person name="Colbourne J.K."/>
            <person name="Pfrender M.E."/>
            <person name="Gilbert D."/>
            <person name="Thomas W.K."/>
            <person name="Tucker A."/>
            <person name="Oakley T.H."/>
            <person name="Tokishita S."/>
            <person name="Aerts A."/>
            <person name="Arnold G.J."/>
            <person name="Basu M.K."/>
            <person name="Bauer D.J."/>
            <person name="Caceres C.E."/>
            <person name="Carmel L."/>
            <person name="Casola C."/>
            <person name="Choi J.H."/>
            <person name="Detter J.C."/>
            <person name="Dong Q."/>
            <person name="Dusheyko S."/>
            <person name="Eads B.D."/>
            <person name="Frohlich T."/>
            <person name="Geiler-Samerotte K.A."/>
            <person name="Gerlach D."/>
            <person name="Hatcher P."/>
            <person name="Jogdeo S."/>
            <person name="Krijgsveld J."/>
            <person name="Kriventseva E.V."/>
            <person name="Kultz D."/>
            <person name="Laforsch C."/>
            <person name="Lindquist E."/>
            <person name="Lopez J."/>
            <person name="Manak J.R."/>
            <person name="Muller J."/>
            <person name="Pangilinan J."/>
            <person name="Patwardhan R.P."/>
            <person name="Pitluck S."/>
            <person name="Pritham E.J."/>
            <person name="Rechtsteiner A."/>
            <person name="Rho M."/>
            <person name="Rogozin I.B."/>
            <person name="Sakarya O."/>
            <person name="Salamov A."/>
            <person name="Schaack S."/>
            <person name="Shapiro H."/>
            <person name="Shiga Y."/>
            <person name="Skalitzky C."/>
            <person name="Smith Z."/>
            <person name="Souvorov A."/>
            <person name="Sung W."/>
            <person name="Tang Z."/>
            <person name="Tsuchiya D."/>
            <person name="Tu H."/>
            <person name="Vos H."/>
            <person name="Wang M."/>
            <person name="Wolf Y.I."/>
            <person name="Yamagata H."/>
            <person name="Yamada T."/>
            <person name="Ye Y."/>
            <person name="Shaw J.R."/>
            <person name="Andrews J."/>
            <person name="Crease T.J."/>
            <person name="Tang H."/>
            <person name="Lucas S.M."/>
            <person name="Robertson H.M."/>
            <person name="Bork P."/>
            <person name="Koonin E.V."/>
            <person name="Zdobnov E.M."/>
            <person name="Grigoriev I.V."/>
            <person name="Lynch M."/>
            <person name="Boore J.L."/>
        </authorList>
    </citation>
    <scope>NUCLEOTIDE SEQUENCE [LARGE SCALE GENOMIC DNA]</scope>
</reference>
<protein>
    <recommendedName>
        <fullName evidence="2">Phosphoinositide phospholipase C</fullName>
        <ecNumber evidence="2">3.1.4.11</ecNumber>
    </recommendedName>
</protein>
<dbReference type="EC" id="3.1.4.11" evidence="2"/>
<dbReference type="GO" id="GO:0048015">
    <property type="term" value="P:phosphatidylinositol-mediated signaling"/>
    <property type="evidence" value="ECO:0000318"/>
    <property type="project" value="GO_Central"/>
</dbReference>
<evidence type="ECO:0000313" key="5">
    <source>
        <dbReference type="EMBL" id="EFX72956.1"/>
    </source>
</evidence>
<dbReference type="FunFam" id="3.20.20.190:FF:000083">
    <property type="entry name" value="Phosphoinositide phospholipase C"/>
    <property type="match status" value="1"/>
</dbReference>
<name>E9H5G9_DAPPU</name>
<proteinExistence type="predicted"/>
<dbReference type="SUPFAM" id="SSF50729">
    <property type="entry name" value="PH domain-like"/>
    <property type="match status" value="1"/>
</dbReference>
<dbReference type="InterPro" id="IPR000909">
    <property type="entry name" value="PLipase_C_PInositol-sp_X_dom"/>
</dbReference>
<feature type="domain" description="PH" evidence="3">
    <location>
        <begin position="22"/>
        <end position="144"/>
    </location>
</feature>
<dbReference type="Pfam" id="PF23583">
    <property type="entry name" value="EF_HAND_2_PLCG"/>
    <property type="match status" value="1"/>
</dbReference>
<dbReference type="GO" id="GO:0010634">
    <property type="term" value="P:positive regulation of epithelial cell migration"/>
    <property type="evidence" value="ECO:0000318"/>
    <property type="project" value="GO_Central"/>
</dbReference>
<evidence type="ECO:0000259" key="3">
    <source>
        <dbReference type="PROSITE" id="PS50003"/>
    </source>
</evidence>
<evidence type="ECO:0000313" key="6">
    <source>
        <dbReference type="Proteomes" id="UP000000305"/>
    </source>
</evidence>
<dbReference type="InterPro" id="IPR001849">
    <property type="entry name" value="PH_domain"/>
</dbReference>
<dbReference type="PANTHER" id="PTHR10336:SF159">
    <property type="entry name" value="1-PHOSPHATIDYLINOSITOL 4,5-BISPHOSPHATE PHOSPHODIESTERASE GAMMA"/>
    <property type="match status" value="1"/>
</dbReference>
<dbReference type="InParanoid" id="E9H5G9"/>
<dbReference type="InterPro" id="IPR011993">
    <property type="entry name" value="PH-like_dom_sf"/>
</dbReference>
<dbReference type="Gene3D" id="1.10.238.10">
    <property type="entry name" value="EF-hand"/>
    <property type="match status" value="2"/>
</dbReference>
<dbReference type="PhylomeDB" id="E9H5G9"/>
<evidence type="ECO:0000259" key="4">
    <source>
        <dbReference type="PROSITE" id="PS50222"/>
    </source>
</evidence>
<dbReference type="PROSITE" id="PS50222">
    <property type="entry name" value="EF_HAND_2"/>
    <property type="match status" value="1"/>
</dbReference>
<dbReference type="InterPro" id="IPR001192">
    <property type="entry name" value="PI-PLC_fam"/>
</dbReference>
<dbReference type="GO" id="GO:0005509">
    <property type="term" value="F:calcium ion binding"/>
    <property type="evidence" value="ECO:0007669"/>
    <property type="project" value="InterPro"/>
</dbReference>
<dbReference type="AlphaFoldDB" id="E9H5G9"/>
<sequence length="616" mass="71492">MLSPSAYSDEGAPTNELSFQELEIIIGHLEIGTVVTKFFKNKQPDKRNLLFKRESRQIVWYKEMSKRNVYEGIIDLREVKEIRTGKSSRDFERWSNLPDYAKFEDNRCLAVFYGREFRLKTLSICAISKQECDRWIEGLHYLTRDTCNTISYPLQLERWIWKEFYNMTPDRTTVTLKDIKVFLPLINCQIPKTRLKEVFHEVNNRNNGELSFDEFASLCHILTYDGTIYHTFFQKFSTDGVIISLSDFQSFLAEQGDSKAFKESDLVTAMFMRDFVRDPRRSTVADQDYEEGFFTAKEFMSYLFSHHNELLDPKHKVVNQDMDQPLSHYWIASSHNTYLTGDQLKSMSSVEAYARCLMLGCRCVELDCWDGPDGIPVIYHGNTITTKISFLDVVKTIRDHAFVTSPYPVILSLEDHCCLTQQTKMAAIFEEILGPMLLRTPVSNQKTDQEMLPSPNELKRKIILKHKKLPEKSTDTTSQTVEQPECCITDSDSGPLEKNGVLYLEDKVKGEWVSHFFVLSDAKMYYTKFNAKDNQTEEEEEYEEEDTISMAYQPVPEGVPEYELHFGEVWFHGRLEGGRIRSEELLKQYGPSLGAKERFITFEFVGQLVPETTGNP</sequence>
<dbReference type="eggNOG" id="KOG1264">
    <property type="taxonomic scope" value="Eukaryota"/>
</dbReference>